<keyword evidence="4 5" id="KW-0472">Membrane</keyword>
<evidence type="ECO:0000313" key="6">
    <source>
        <dbReference type="EMBL" id="MPM93966.1"/>
    </source>
</evidence>
<sequence>MGPMGVTLISIVILMVIHVNGKPALPFKMVAAKSYSWDVYFLVVAALYGANAVSSDVTGIKPWLIQVLQPLLGDKPYLVFAGLLLVFAIITTNFANNAAMAIILIPVVMAFAEQYPSIEVIGLFICIAQIVFFALLTPAASPYCGMMHARRDLISMKQILKMGFPMVIIGWLMYTVLGFPLSQILF</sequence>
<evidence type="ECO:0000256" key="5">
    <source>
        <dbReference type="SAM" id="Phobius"/>
    </source>
</evidence>
<dbReference type="PANTHER" id="PTHR10283">
    <property type="entry name" value="SOLUTE CARRIER FAMILY 13 MEMBER"/>
    <property type="match status" value="1"/>
</dbReference>
<accession>A0A645DX96</accession>
<protein>
    <recommendedName>
        <fullName evidence="7">Citrate transporter-like domain-containing protein</fullName>
    </recommendedName>
</protein>
<gene>
    <name evidence="6" type="ORF">SDC9_141108</name>
</gene>
<organism evidence="6">
    <name type="scientific">bioreactor metagenome</name>
    <dbReference type="NCBI Taxonomy" id="1076179"/>
    <lineage>
        <taxon>unclassified sequences</taxon>
        <taxon>metagenomes</taxon>
        <taxon>ecological metagenomes</taxon>
    </lineage>
</organism>
<keyword evidence="2 5" id="KW-0812">Transmembrane</keyword>
<dbReference type="GO" id="GO:0022857">
    <property type="term" value="F:transmembrane transporter activity"/>
    <property type="evidence" value="ECO:0007669"/>
    <property type="project" value="InterPro"/>
</dbReference>
<evidence type="ECO:0000256" key="1">
    <source>
        <dbReference type="ARBA" id="ARBA00004141"/>
    </source>
</evidence>
<proteinExistence type="predicted"/>
<dbReference type="Pfam" id="PF00939">
    <property type="entry name" value="Na_sulph_symp"/>
    <property type="match status" value="1"/>
</dbReference>
<evidence type="ECO:0000256" key="2">
    <source>
        <dbReference type="ARBA" id="ARBA00022692"/>
    </source>
</evidence>
<dbReference type="AlphaFoldDB" id="A0A645DX96"/>
<dbReference type="EMBL" id="VSSQ01040664">
    <property type="protein sequence ID" value="MPM93966.1"/>
    <property type="molecule type" value="Genomic_DNA"/>
</dbReference>
<reference evidence="6" key="1">
    <citation type="submission" date="2019-08" db="EMBL/GenBank/DDBJ databases">
        <authorList>
            <person name="Kucharzyk K."/>
            <person name="Murdoch R.W."/>
            <person name="Higgins S."/>
            <person name="Loffler F."/>
        </authorList>
    </citation>
    <scope>NUCLEOTIDE SEQUENCE</scope>
</reference>
<dbReference type="GO" id="GO:0005886">
    <property type="term" value="C:plasma membrane"/>
    <property type="evidence" value="ECO:0007669"/>
    <property type="project" value="TreeGrafter"/>
</dbReference>
<dbReference type="InterPro" id="IPR001898">
    <property type="entry name" value="SLC13A/DASS"/>
</dbReference>
<feature type="transmembrane region" description="Helical" evidence="5">
    <location>
        <begin position="120"/>
        <end position="141"/>
    </location>
</feature>
<keyword evidence="3 5" id="KW-1133">Transmembrane helix</keyword>
<evidence type="ECO:0000256" key="3">
    <source>
        <dbReference type="ARBA" id="ARBA00022989"/>
    </source>
</evidence>
<evidence type="ECO:0000256" key="4">
    <source>
        <dbReference type="ARBA" id="ARBA00023136"/>
    </source>
</evidence>
<name>A0A645DX96_9ZZZZ</name>
<comment type="subcellular location">
    <subcellularLocation>
        <location evidence="1">Membrane</location>
        <topology evidence="1">Multi-pass membrane protein</topology>
    </subcellularLocation>
</comment>
<comment type="caution">
    <text evidence="6">The sequence shown here is derived from an EMBL/GenBank/DDBJ whole genome shotgun (WGS) entry which is preliminary data.</text>
</comment>
<evidence type="ECO:0008006" key="7">
    <source>
        <dbReference type="Google" id="ProtNLM"/>
    </source>
</evidence>
<feature type="transmembrane region" description="Helical" evidence="5">
    <location>
        <begin position="77"/>
        <end position="108"/>
    </location>
</feature>
<feature type="transmembrane region" description="Helical" evidence="5">
    <location>
        <begin position="162"/>
        <end position="181"/>
    </location>
</feature>